<keyword evidence="1" id="KW-0732">Signal</keyword>
<evidence type="ECO:0000256" key="1">
    <source>
        <dbReference type="SAM" id="SignalP"/>
    </source>
</evidence>
<organism evidence="3 4">
    <name type="scientific">Orbilia brochopaga</name>
    <dbReference type="NCBI Taxonomy" id="3140254"/>
    <lineage>
        <taxon>Eukaryota</taxon>
        <taxon>Fungi</taxon>
        <taxon>Dikarya</taxon>
        <taxon>Ascomycota</taxon>
        <taxon>Pezizomycotina</taxon>
        <taxon>Orbiliomycetes</taxon>
        <taxon>Orbiliales</taxon>
        <taxon>Orbiliaceae</taxon>
        <taxon>Orbilia</taxon>
    </lineage>
</organism>
<dbReference type="Gene3D" id="2.60.40.10">
    <property type="entry name" value="Immunoglobulins"/>
    <property type="match status" value="1"/>
</dbReference>
<dbReference type="InterPro" id="IPR013783">
    <property type="entry name" value="Ig-like_fold"/>
</dbReference>
<dbReference type="SUPFAM" id="SSF56219">
    <property type="entry name" value="DNase I-like"/>
    <property type="match status" value="1"/>
</dbReference>
<dbReference type="AlphaFoldDB" id="A0AAV9UPZ9"/>
<dbReference type="GO" id="GO:0003824">
    <property type="term" value="F:catalytic activity"/>
    <property type="evidence" value="ECO:0007669"/>
    <property type="project" value="InterPro"/>
</dbReference>
<reference evidence="3 4" key="1">
    <citation type="submission" date="2019-10" db="EMBL/GenBank/DDBJ databases">
        <authorList>
            <person name="Palmer J.M."/>
        </authorList>
    </citation>
    <scope>NUCLEOTIDE SEQUENCE [LARGE SCALE GENOMIC DNA]</scope>
    <source>
        <strain evidence="3 4">TWF696</strain>
    </source>
</reference>
<feature type="domain" description="Endonuclease/exonuclease/phosphatase" evidence="2">
    <location>
        <begin position="231"/>
        <end position="501"/>
    </location>
</feature>
<dbReference type="InterPro" id="IPR036691">
    <property type="entry name" value="Endo/exonu/phosph_ase_sf"/>
</dbReference>
<proteinExistence type="predicted"/>
<dbReference type="PANTHER" id="PTHR41349:SF1">
    <property type="entry name" value="PROTEIN CBG08683"/>
    <property type="match status" value="1"/>
</dbReference>
<feature type="chain" id="PRO_5043552862" description="Endonuclease/exonuclease/phosphatase domain-containing protein" evidence="1">
    <location>
        <begin position="25"/>
        <end position="510"/>
    </location>
</feature>
<dbReference type="PANTHER" id="PTHR41349">
    <property type="match status" value="1"/>
</dbReference>
<name>A0AAV9UPZ9_9PEZI</name>
<dbReference type="Pfam" id="PF03372">
    <property type="entry name" value="Exo_endo_phos"/>
    <property type="match status" value="1"/>
</dbReference>
<evidence type="ECO:0000313" key="3">
    <source>
        <dbReference type="EMBL" id="KAK6346707.1"/>
    </source>
</evidence>
<dbReference type="InterPro" id="IPR005135">
    <property type="entry name" value="Endo/exonuclease/phosphatase"/>
</dbReference>
<accession>A0AAV9UPZ9</accession>
<protein>
    <recommendedName>
        <fullName evidence="2">Endonuclease/exonuclease/phosphatase domain-containing protein</fullName>
    </recommendedName>
</protein>
<keyword evidence="4" id="KW-1185">Reference proteome</keyword>
<gene>
    <name evidence="3" type="ORF">TWF696_006822</name>
</gene>
<sequence>MLFSSVLSAAASAFLFSSAALVQAAPINATTGSFSVIDGAPLTFSYETSDPFSTNWIAIYPASVDPTTSDKPESAALTWKYTPDAKGTVQIDVDTLLAGPYLACFLSRGGYKPLAPPFTVTVKGDPIPFGFIVNDITLRNARQGDRYEAKIGGLIDGGAAVAFQKVSGNDWLQLSNDGTISGIPPTSYTNGTDASTIVVRATSSTGATSELKATIPVRAAGTPLVPEFRAMTFNMWLGGSQVKDSHRKQVRFIANTNVDIIGLQDTSGGHPKRLADALGWYFWSPPRSNIGTISRYPIVQGYDLVDNAATGMRVALDGDASQINFWSMHLEWTPYGPYDFCFGNMTVEQVLQREAESRRIAQVMDVLKAMDSQLVNANKAPVFLVGDANAPSHLDWTEALRSKNCGRANIPWPTSVKPTEAGLIDSFRVANPDPAAVPGTTWSPLHATNVEGGITGKPEPQDRIDFIYYKGGINVVDSKTIVVGNPKEQPQHKDNEWTTDHAAVITTFRF</sequence>
<comment type="caution">
    <text evidence="3">The sequence shown here is derived from an EMBL/GenBank/DDBJ whole genome shotgun (WGS) entry which is preliminary data.</text>
</comment>
<evidence type="ECO:0000313" key="4">
    <source>
        <dbReference type="Proteomes" id="UP001375240"/>
    </source>
</evidence>
<dbReference type="EMBL" id="JAVHNQ010000005">
    <property type="protein sequence ID" value="KAK6346707.1"/>
    <property type="molecule type" value="Genomic_DNA"/>
</dbReference>
<evidence type="ECO:0000259" key="2">
    <source>
        <dbReference type="Pfam" id="PF03372"/>
    </source>
</evidence>
<dbReference type="Gene3D" id="3.60.10.10">
    <property type="entry name" value="Endonuclease/exonuclease/phosphatase"/>
    <property type="match status" value="1"/>
</dbReference>
<feature type="signal peptide" evidence="1">
    <location>
        <begin position="1"/>
        <end position="24"/>
    </location>
</feature>
<dbReference type="Proteomes" id="UP001375240">
    <property type="component" value="Unassembled WGS sequence"/>
</dbReference>